<reference evidence="3" key="1">
    <citation type="submission" date="2017-06" db="EMBL/GenBank/DDBJ databases">
        <title>Capnocytophaga spp. assemblies.</title>
        <authorList>
            <person name="Gulvik C.A."/>
        </authorList>
    </citation>
    <scope>NUCLEOTIDE SEQUENCE [LARGE SCALE GENOMIC DNA]</scope>
    <source>
        <strain evidence="3">H5594</strain>
    </source>
</reference>
<evidence type="ECO:0000313" key="2">
    <source>
        <dbReference type="EMBL" id="ATA92162.1"/>
    </source>
</evidence>
<feature type="signal peptide" evidence="1">
    <location>
        <begin position="1"/>
        <end position="21"/>
    </location>
</feature>
<protein>
    <submittedName>
        <fullName evidence="2">Uncharacterized protein</fullName>
    </submittedName>
</protein>
<dbReference type="EMBL" id="CP022388">
    <property type="protein sequence ID" value="ATA92162.1"/>
    <property type="molecule type" value="Genomic_DNA"/>
</dbReference>
<evidence type="ECO:0000256" key="1">
    <source>
        <dbReference type="SAM" id="SignalP"/>
    </source>
</evidence>
<evidence type="ECO:0000313" key="3">
    <source>
        <dbReference type="Proteomes" id="UP000243136"/>
    </source>
</evidence>
<keyword evidence="1" id="KW-0732">Signal</keyword>
<proteinExistence type="predicted"/>
<dbReference type="PROSITE" id="PS51257">
    <property type="entry name" value="PROKAR_LIPOPROTEIN"/>
    <property type="match status" value="1"/>
</dbReference>
<feature type="chain" id="PRO_5012309685" evidence="1">
    <location>
        <begin position="22"/>
        <end position="263"/>
    </location>
</feature>
<sequence>MKNFKLILLLGIIFLFQSCQKENNNVQYDNKVFENPFEQVGVQHNEMLENVLFNLQVSSKKEQIEFVNSYLENELKKIKLNTLDVVPENYNKYIENHSVYYNGKDLYRAFLSLDKMSQKSTSNSTYIYARKNIQDEVNDVLDFLDSNELTLAGILEEVKKREIIAVGKFKQDELESIYSFYSTLRHSAKYWAPEKEGGKGGFDKYIAKQHQASYSKTAREADINWWKVGGCDAIGALVGSRGGFWGAVITGAGTSAISIIMQL</sequence>
<dbReference type="Proteomes" id="UP000243136">
    <property type="component" value="Chromosome"/>
</dbReference>
<gene>
    <name evidence="2" type="ORF">CGC56_08350</name>
</gene>
<organism evidence="2 3">
    <name type="scientific">Capnocytophaga canimorsus</name>
    <dbReference type="NCBI Taxonomy" id="28188"/>
    <lineage>
        <taxon>Bacteria</taxon>
        <taxon>Pseudomonadati</taxon>
        <taxon>Bacteroidota</taxon>
        <taxon>Flavobacteriia</taxon>
        <taxon>Flavobacteriales</taxon>
        <taxon>Flavobacteriaceae</taxon>
        <taxon>Capnocytophaga</taxon>
    </lineage>
</organism>
<accession>A0A250G427</accession>
<dbReference type="AlphaFoldDB" id="A0A250G427"/>
<name>A0A250G427_9FLAO</name>
<dbReference type="RefSeq" id="WP_095917486.1">
    <property type="nucleotide sequence ID" value="NZ_CP022388.1"/>
</dbReference>